<dbReference type="InterPro" id="IPR050169">
    <property type="entry name" value="Krueppel_C2H2_ZnF"/>
</dbReference>
<gene>
    <name evidence="7" type="ORF">Celaphus_00004947</name>
</gene>
<keyword evidence="2" id="KW-0677">Repeat</keyword>
<dbReference type="GO" id="GO:0008270">
    <property type="term" value="F:zinc ion binding"/>
    <property type="evidence" value="ECO:0007669"/>
    <property type="project" value="UniProtKB-KW"/>
</dbReference>
<feature type="non-terminal residue" evidence="7">
    <location>
        <position position="1"/>
    </location>
</feature>
<dbReference type="EMBL" id="MKHE01000004">
    <property type="protein sequence ID" value="OWK16258.1"/>
    <property type="molecule type" value="Genomic_DNA"/>
</dbReference>
<keyword evidence="4" id="KW-0862">Zinc</keyword>
<accession>A0A212DDE8</accession>
<name>A0A212DDE8_CEREH</name>
<feature type="compositionally biased region" description="Pro residues" evidence="5">
    <location>
        <begin position="41"/>
        <end position="51"/>
    </location>
</feature>
<evidence type="ECO:0000259" key="6">
    <source>
        <dbReference type="PROSITE" id="PS50805"/>
    </source>
</evidence>
<evidence type="ECO:0000256" key="3">
    <source>
        <dbReference type="ARBA" id="ARBA00022771"/>
    </source>
</evidence>
<dbReference type="PANTHER" id="PTHR23232">
    <property type="entry name" value="KRAB DOMAIN C2H2 ZINC FINGER"/>
    <property type="match status" value="1"/>
</dbReference>
<dbReference type="SUPFAM" id="SSF109640">
    <property type="entry name" value="KRAB domain (Kruppel-associated box)"/>
    <property type="match status" value="1"/>
</dbReference>
<dbReference type="Gene3D" id="6.10.140.140">
    <property type="match status" value="1"/>
</dbReference>
<dbReference type="InterPro" id="IPR001909">
    <property type="entry name" value="KRAB"/>
</dbReference>
<organism evidence="7 8">
    <name type="scientific">Cervus elaphus hippelaphus</name>
    <name type="common">European red deer</name>
    <dbReference type="NCBI Taxonomy" id="46360"/>
    <lineage>
        <taxon>Eukaryota</taxon>
        <taxon>Metazoa</taxon>
        <taxon>Chordata</taxon>
        <taxon>Craniata</taxon>
        <taxon>Vertebrata</taxon>
        <taxon>Euteleostomi</taxon>
        <taxon>Mammalia</taxon>
        <taxon>Eutheria</taxon>
        <taxon>Laurasiatheria</taxon>
        <taxon>Artiodactyla</taxon>
        <taxon>Ruminantia</taxon>
        <taxon>Pecora</taxon>
        <taxon>Cervidae</taxon>
        <taxon>Cervinae</taxon>
        <taxon>Cervus</taxon>
    </lineage>
</organism>
<dbReference type="SMART" id="SM00349">
    <property type="entry name" value="KRAB"/>
    <property type="match status" value="1"/>
</dbReference>
<evidence type="ECO:0000256" key="2">
    <source>
        <dbReference type="ARBA" id="ARBA00022737"/>
    </source>
</evidence>
<dbReference type="InterPro" id="IPR036051">
    <property type="entry name" value="KRAB_dom_sf"/>
</dbReference>
<dbReference type="OrthoDB" id="9823177at2759"/>
<keyword evidence="1" id="KW-0479">Metal-binding</keyword>
<keyword evidence="3" id="KW-0863">Zinc-finger</keyword>
<evidence type="ECO:0000256" key="4">
    <source>
        <dbReference type="ARBA" id="ARBA00022833"/>
    </source>
</evidence>
<evidence type="ECO:0000313" key="8">
    <source>
        <dbReference type="Proteomes" id="UP000242450"/>
    </source>
</evidence>
<dbReference type="Pfam" id="PF01352">
    <property type="entry name" value="KRAB"/>
    <property type="match status" value="1"/>
</dbReference>
<evidence type="ECO:0000256" key="5">
    <source>
        <dbReference type="SAM" id="MobiDB-lite"/>
    </source>
</evidence>
<dbReference type="GO" id="GO:0006355">
    <property type="term" value="P:regulation of DNA-templated transcription"/>
    <property type="evidence" value="ECO:0007669"/>
    <property type="project" value="InterPro"/>
</dbReference>
<sequence length="308" mass="33619">FRGGSFRFILGTVEALSATINLRHPTQCVCGGLGEPAGSSRPPPDTAPPSPQAVTGPAESLMDPGQDWSENSGQWECEESRAPVGPAPVVFSEPTYWPPGLAVSSWGSLVAFEEVAMHFSREEWELLDEAQRQLYHTVMLETLELVTSLGCWPVVEGEELPSEKNASGEVVAQVRTPSVPPSMQKADSCDTCEPLLKNILQLDNHQRHTGETPCTCLAYGRKFWFGANLHQHQEYNGEKPFQWNRDRDLFVKSSTGSLSEKPITCGLGGQDVSASHDLLHPPSMNGRLLSVLLCPLTLPNSPCSLQDI</sequence>
<dbReference type="PANTHER" id="PTHR23232:SF133">
    <property type="entry name" value="RIKEN CDNA 1700020N01 GENE"/>
    <property type="match status" value="1"/>
</dbReference>
<evidence type="ECO:0000256" key="1">
    <source>
        <dbReference type="ARBA" id="ARBA00022723"/>
    </source>
</evidence>
<dbReference type="InterPro" id="IPR036236">
    <property type="entry name" value="Znf_C2H2_sf"/>
</dbReference>
<proteinExistence type="predicted"/>
<dbReference type="CDD" id="cd07765">
    <property type="entry name" value="KRAB_A-box"/>
    <property type="match status" value="1"/>
</dbReference>
<comment type="caution">
    <text evidence="7">The sequence shown here is derived from an EMBL/GenBank/DDBJ whole genome shotgun (WGS) entry which is preliminary data.</text>
</comment>
<dbReference type="PROSITE" id="PS50805">
    <property type="entry name" value="KRAB"/>
    <property type="match status" value="1"/>
</dbReference>
<dbReference type="Proteomes" id="UP000242450">
    <property type="component" value="Chromosome 4"/>
</dbReference>
<feature type="region of interest" description="Disordered" evidence="5">
    <location>
        <begin position="33"/>
        <end position="80"/>
    </location>
</feature>
<feature type="domain" description="KRAB" evidence="6">
    <location>
        <begin position="110"/>
        <end position="182"/>
    </location>
</feature>
<reference evidence="7 8" key="1">
    <citation type="journal article" date="2018" name="Mol. Genet. Genomics">
        <title>The red deer Cervus elaphus genome CerEla1.0: sequencing, annotating, genes, and chromosomes.</title>
        <authorList>
            <person name="Bana N.A."/>
            <person name="Nyiri A."/>
            <person name="Nagy J."/>
            <person name="Frank K."/>
            <person name="Nagy T."/>
            <person name="Steger V."/>
            <person name="Schiller M."/>
            <person name="Lakatos P."/>
            <person name="Sugar L."/>
            <person name="Horn P."/>
            <person name="Barta E."/>
            <person name="Orosz L."/>
        </authorList>
    </citation>
    <scope>NUCLEOTIDE SEQUENCE [LARGE SCALE GENOMIC DNA]</scope>
    <source>
        <strain evidence="7">Hungarian</strain>
    </source>
</reference>
<evidence type="ECO:0000313" key="7">
    <source>
        <dbReference type="EMBL" id="OWK16258.1"/>
    </source>
</evidence>
<dbReference type="AlphaFoldDB" id="A0A212DDE8"/>
<dbReference type="SUPFAM" id="SSF57667">
    <property type="entry name" value="beta-beta-alpha zinc fingers"/>
    <property type="match status" value="1"/>
</dbReference>
<keyword evidence="8" id="KW-1185">Reference proteome</keyword>
<protein>
    <recommendedName>
        <fullName evidence="6">KRAB domain-containing protein</fullName>
    </recommendedName>
</protein>
<dbReference type="Gene3D" id="3.30.160.60">
    <property type="entry name" value="Classic Zinc Finger"/>
    <property type="match status" value="1"/>
</dbReference>